<sequence>MLARDFQDDGDEDPDLLVPAIPEDTPQIPYSPPQRSDDEILQRSREYYELMAERRTVRSFSPEPIPQEVLDNLIKTAGE</sequence>
<dbReference type="InterPro" id="IPR000415">
    <property type="entry name" value="Nitroreductase-like"/>
</dbReference>
<dbReference type="SUPFAM" id="SSF55469">
    <property type="entry name" value="FMN-dependent nitroreductase-like"/>
    <property type="match status" value="1"/>
</dbReference>
<evidence type="ECO:0000313" key="2">
    <source>
        <dbReference type="EMBL" id="KAH9637045.1"/>
    </source>
</evidence>
<dbReference type="Gene3D" id="3.40.109.10">
    <property type="entry name" value="NADH Oxidase"/>
    <property type="match status" value="1"/>
</dbReference>
<dbReference type="Proteomes" id="UP000814243">
    <property type="component" value="Unassembled WGS sequence"/>
</dbReference>
<name>A0A922MH14_SPOEX</name>
<dbReference type="GO" id="GO:0016491">
    <property type="term" value="F:oxidoreductase activity"/>
    <property type="evidence" value="ECO:0007669"/>
    <property type="project" value="InterPro"/>
</dbReference>
<reference evidence="2" key="1">
    <citation type="journal article" date="2021" name="G3 (Bethesda)">
        <title>Genome and transcriptome analysis of the beet armyworm Spodoptera exigua reveals targets for pest control. .</title>
        <authorList>
            <person name="Simon S."/>
            <person name="Breeschoten T."/>
            <person name="Jansen H.J."/>
            <person name="Dirks R.P."/>
            <person name="Schranz M.E."/>
            <person name="Ros V.I.D."/>
        </authorList>
    </citation>
    <scope>NUCLEOTIDE SEQUENCE</scope>
    <source>
        <strain evidence="2">TB_SE_WUR_2020</strain>
    </source>
</reference>
<gene>
    <name evidence="2" type="ORF">HF086_013861</name>
</gene>
<comment type="caution">
    <text evidence="2">The sequence shown here is derived from an EMBL/GenBank/DDBJ whole genome shotgun (WGS) entry which is preliminary data.</text>
</comment>
<evidence type="ECO:0000256" key="1">
    <source>
        <dbReference type="SAM" id="MobiDB-lite"/>
    </source>
</evidence>
<dbReference type="AlphaFoldDB" id="A0A922MH14"/>
<feature type="region of interest" description="Disordered" evidence="1">
    <location>
        <begin position="1"/>
        <end position="40"/>
    </location>
</feature>
<proteinExistence type="predicted"/>
<protein>
    <submittedName>
        <fullName evidence="2">Uncharacterized protein</fullName>
    </submittedName>
</protein>
<accession>A0A922MH14</accession>
<evidence type="ECO:0000313" key="3">
    <source>
        <dbReference type="Proteomes" id="UP000814243"/>
    </source>
</evidence>
<organism evidence="2 3">
    <name type="scientific">Spodoptera exigua</name>
    <name type="common">Beet armyworm</name>
    <name type="synonym">Noctua fulgens</name>
    <dbReference type="NCBI Taxonomy" id="7107"/>
    <lineage>
        <taxon>Eukaryota</taxon>
        <taxon>Metazoa</taxon>
        <taxon>Ecdysozoa</taxon>
        <taxon>Arthropoda</taxon>
        <taxon>Hexapoda</taxon>
        <taxon>Insecta</taxon>
        <taxon>Pterygota</taxon>
        <taxon>Neoptera</taxon>
        <taxon>Endopterygota</taxon>
        <taxon>Lepidoptera</taxon>
        <taxon>Glossata</taxon>
        <taxon>Ditrysia</taxon>
        <taxon>Noctuoidea</taxon>
        <taxon>Noctuidae</taxon>
        <taxon>Amphipyrinae</taxon>
        <taxon>Spodoptera</taxon>
    </lineage>
</organism>
<dbReference type="EMBL" id="JACEFF010000451">
    <property type="protein sequence ID" value="KAH9637045.1"/>
    <property type="molecule type" value="Genomic_DNA"/>
</dbReference>